<reference evidence="2" key="1">
    <citation type="submission" date="2025-08" db="UniProtKB">
        <authorList>
            <consortium name="Ensembl"/>
        </authorList>
    </citation>
    <scope>IDENTIFICATION</scope>
</reference>
<organism evidence="2 3">
    <name type="scientific">Aotus nancymaae</name>
    <name type="common">Ma's night monkey</name>
    <dbReference type="NCBI Taxonomy" id="37293"/>
    <lineage>
        <taxon>Eukaryota</taxon>
        <taxon>Metazoa</taxon>
        <taxon>Chordata</taxon>
        <taxon>Craniata</taxon>
        <taxon>Vertebrata</taxon>
        <taxon>Euteleostomi</taxon>
        <taxon>Mammalia</taxon>
        <taxon>Eutheria</taxon>
        <taxon>Euarchontoglires</taxon>
        <taxon>Primates</taxon>
        <taxon>Haplorrhini</taxon>
        <taxon>Platyrrhini</taxon>
        <taxon>Aotidae</taxon>
        <taxon>Aotus</taxon>
    </lineage>
</organism>
<dbReference type="GO" id="GO:0016020">
    <property type="term" value="C:membrane"/>
    <property type="evidence" value="ECO:0007669"/>
    <property type="project" value="UniProtKB-SubCell"/>
</dbReference>
<sequence length="238" mass="25470">MGEDSPVTVFSWYLDNTPAEKAETLPDACRLRGFWPSSLTLLQSNTSTLRLNSSFLQTRGEVIRIRATGSCLHCGPEPVLPSVYLPLGKENNDSVLTVVISATNRAGDTKQTQAVVKVALGNTCVEDVAFQAAVSEKIPTALQGEGGPEQLFQLAKALSSVLNQEHESQGSGQSLSTDTRRKVPAVGAPFIPFLWGPRVCVRPAGLWIRVHGSGEKHVVSPKGLTPPASPVFLVSDLK</sequence>
<evidence type="ECO:0000313" key="3">
    <source>
        <dbReference type="Proteomes" id="UP000233020"/>
    </source>
</evidence>
<reference evidence="2" key="2">
    <citation type="submission" date="2025-09" db="UniProtKB">
        <authorList>
            <consortium name="Ensembl"/>
        </authorList>
    </citation>
    <scope>IDENTIFICATION</scope>
</reference>
<dbReference type="AlphaFoldDB" id="A0A2K5D5E1"/>
<accession>A0A2K5D5E1</accession>
<keyword evidence="3" id="KW-1185">Reference proteome</keyword>
<evidence type="ECO:0000259" key="1">
    <source>
        <dbReference type="PROSITE" id="PS51111"/>
    </source>
</evidence>
<dbReference type="InterPro" id="IPR014010">
    <property type="entry name" value="REJ_dom"/>
</dbReference>
<dbReference type="Proteomes" id="UP000233020">
    <property type="component" value="Unplaced"/>
</dbReference>
<dbReference type="PROSITE" id="PS51111">
    <property type="entry name" value="REJ"/>
    <property type="match status" value="1"/>
</dbReference>
<name>A0A2K5D5E1_AOTNA</name>
<proteinExistence type="predicted"/>
<protein>
    <recommendedName>
        <fullName evidence="1">REJ domain-containing protein</fullName>
    </recommendedName>
</protein>
<feature type="domain" description="REJ" evidence="1">
    <location>
        <begin position="1"/>
        <end position="238"/>
    </location>
</feature>
<evidence type="ECO:0000313" key="2">
    <source>
        <dbReference type="Ensembl" id="ENSANAP00000016157.1"/>
    </source>
</evidence>
<dbReference type="GeneTree" id="ENSGT00940000161577"/>
<dbReference type="Ensembl" id="ENSANAT00000034002.1">
    <property type="protein sequence ID" value="ENSANAP00000016157.1"/>
    <property type="gene ID" value="ENSANAG00000025943.1"/>
</dbReference>